<keyword evidence="3" id="KW-1185">Reference proteome</keyword>
<reference evidence="2 3" key="1">
    <citation type="submission" date="2024-02" db="EMBL/GenBank/DDBJ databases">
        <title>Discinaceae phylogenomics.</title>
        <authorList>
            <person name="Dirks A.C."/>
            <person name="James T.Y."/>
        </authorList>
    </citation>
    <scope>NUCLEOTIDE SEQUENCE [LARGE SCALE GENOMIC DNA]</scope>
    <source>
        <strain evidence="2 3">ACD0624</strain>
    </source>
</reference>
<proteinExistence type="predicted"/>
<accession>A0ABR3GKX9</accession>
<gene>
    <name evidence="2" type="ORF">Q9L58_004428</name>
</gene>
<evidence type="ECO:0000256" key="1">
    <source>
        <dbReference type="SAM" id="MobiDB-lite"/>
    </source>
</evidence>
<name>A0ABR3GKX9_9PEZI</name>
<sequence>MKSQLLFQDSLLPFNSVQLGRLVFNAKNPQQEFIDPLDPTPSPNETTVKFQDDFEQVLSRERNSKFRSRITALLSISYESRDGSAINLKATRSTTYQLLNSGGWFKRACALHRTRLWFEEGITTTRSVYLIVGFRTITDTRITEKIRTGGTTQGAIHVSGASLAGAGSAPFANFLDSTVNTVQDVNYSRVSSFSAPGEQIYAIQYRKVEFKWLSSRNIDKASLERDNRWMICWAGNEIRGNDDPPGSGADTSDEEYDEEDSEDEDEEEEEEEEEQDMLEANLASDDDLESDEMCLSEDWE</sequence>
<dbReference type="EMBL" id="JBBBZM010000047">
    <property type="protein sequence ID" value="KAL0636583.1"/>
    <property type="molecule type" value="Genomic_DNA"/>
</dbReference>
<protein>
    <submittedName>
        <fullName evidence="2">Uncharacterized protein</fullName>
    </submittedName>
</protein>
<feature type="compositionally biased region" description="Acidic residues" evidence="1">
    <location>
        <begin position="251"/>
        <end position="277"/>
    </location>
</feature>
<evidence type="ECO:0000313" key="3">
    <source>
        <dbReference type="Proteomes" id="UP001447188"/>
    </source>
</evidence>
<organism evidence="2 3">
    <name type="scientific">Discina gigas</name>
    <dbReference type="NCBI Taxonomy" id="1032678"/>
    <lineage>
        <taxon>Eukaryota</taxon>
        <taxon>Fungi</taxon>
        <taxon>Dikarya</taxon>
        <taxon>Ascomycota</taxon>
        <taxon>Pezizomycotina</taxon>
        <taxon>Pezizomycetes</taxon>
        <taxon>Pezizales</taxon>
        <taxon>Discinaceae</taxon>
        <taxon>Discina</taxon>
    </lineage>
</organism>
<feature type="region of interest" description="Disordered" evidence="1">
    <location>
        <begin position="236"/>
        <end position="300"/>
    </location>
</feature>
<comment type="caution">
    <text evidence="2">The sequence shown here is derived from an EMBL/GenBank/DDBJ whole genome shotgun (WGS) entry which is preliminary data.</text>
</comment>
<feature type="compositionally biased region" description="Acidic residues" evidence="1">
    <location>
        <begin position="284"/>
        <end position="300"/>
    </location>
</feature>
<evidence type="ECO:0000313" key="2">
    <source>
        <dbReference type="EMBL" id="KAL0636583.1"/>
    </source>
</evidence>
<dbReference type="Proteomes" id="UP001447188">
    <property type="component" value="Unassembled WGS sequence"/>
</dbReference>